<keyword evidence="5 9" id="KW-0067">ATP-binding</keyword>
<evidence type="ECO:0000256" key="2">
    <source>
        <dbReference type="ARBA" id="ARBA00022490"/>
    </source>
</evidence>
<accession>A0ABT8T8N1</accession>
<dbReference type="EMBL" id="JAULJQ010000012">
    <property type="protein sequence ID" value="MDO2410084.1"/>
    <property type="molecule type" value="Genomic_DNA"/>
</dbReference>
<evidence type="ECO:0000259" key="12">
    <source>
        <dbReference type="SMART" id="SM01016"/>
    </source>
</evidence>
<evidence type="ECO:0000256" key="3">
    <source>
        <dbReference type="ARBA" id="ARBA00022598"/>
    </source>
</evidence>
<evidence type="ECO:0000259" key="11">
    <source>
        <dbReference type="SMART" id="SM00836"/>
    </source>
</evidence>
<evidence type="ECO:0000256" key="8">
    <source>
        <dbReference type="ARBA" id="ARBA00049339"/>
    </source>
</evidence>
<dbReference type="InterPro" id="IPR035684">
    <property type="entry name" value="ArgRS_core"/>
</dbReference>
<dbReference type="SUPFAM" id="SSF47323">
    <property type="entry name" value="Anticodon-binding domain of a subclass of class I aminoacyl-tRNA synthetases"/>
    <property type="match status" value="1"/>
</dbReference>
<dbReference type="InterPro" id="IPR036695">
    <property type="entry name" value="Arg-tRNA-synth_N_sf"/>
</dbReference>
<dbReference type="HAMAP" id="MF_00123">
    <property type="entry name" value="Arg_tRNA_synth"/>
    <property type="match status" value="1"/>
</dbReference>
<dbReference type="Gene3D" id="3.30.1360.70">
    <property type="entry name" value="Arginyl tRNA synthetase N-terminal domain"/>
    <property type="match status" value="1"/>
</dbReference>
<dbReference type="SUPFAM" id="SSF55190">
    <property type="entry name" value="Arginyl-tRNA synthetase (ArgRS), N-terminal 'additional' domain"/>
    <property type="match status" value="1"/>
</dbReference>
<dbReference type="SMART" id="SM01016">
    <property type="entry name" value="Arg_tRNA_synt_N"/>
    <property type="match status" value="1"/>
</dbReference>
<comment type="subunit">
    <text evidence="9">Monomer.</text>
</comment>
<evidence type="ECO:0000256" key="5">
    <source>
        <dbReference type="ARBA" id="ARBA00022840"/>
    </source>
</evidence>
<evidence type="ECO:0000313" key="14">
    <source>
        <dbReference type="Proteomes" id="UP001171111"/>
    </source>
</evidence>
<organism evidence="13 14">
    <name type="scientific">Campylobacter magnus</name>
    <dbReference type="NCBI Taxonomy" id="3026462"/>
    <lineage>
        <taxon>Bacteria</taxon>
        <taxon>Pseudomonadati</taxon>
        <taxon>Campylobacterota</taxon>
        <taxon>Epsilonproteobacteria</taxon>
        <taxon>Campylobacterales</taxon>
        <taxon>Campylobacteraceae</taxon>
        <taxon>Campylobacter</taxon>
    </lineage>
</organism>
<dbReference type="InterPro" id="IPR008909">
    <property type="entry name" value="DALR_anticod-bd"/>
</dbReference>
<dbReference type="InterPro" id="IPR014729">
    <property type="entry name" value="Rossmann-like_a/b/a_fold"/>
</dbReference>
<reference evidence="13 14" key="1">
    <citation type="submission" date="2023-06" db="EMBL/GenBank/DDBJ databases">
        <title>Campylobacter magnum sp. nov., isolated from cecal contents of domestic pigs (Sus scrofa domesticus).</title>
        <authorList>
            <person name="Papic B."/>
            <person name="Gruntar I."/>
        </authorList>
    </citation>
    <scope>NUCLEOTIDE SEQUENCE [LARGE SCALE GENOMIC DNA]</scope>
    <source>
        <strain evidence="14">34484-21</strain>
    </source>
</reference>
<gene>
    <name evidence="9 13" type="primary">argS</name>
    <name evidence="13" type="ORF">Q2362_08305</name>
</gene>
<dbReference type="InterPro" id="IPR001412">
    <property type="entry name" value="aa-tRNA-synth_I_CS"/>
</dbReference>
<dbReference type="InterPro" id="IPR009080">
    <property type="entry name" value="tRNAsynth_Ia_anticodon-bd"/>
</dbReference>
<evidence type="ECO:0000256" key="7">
    <source>
        <dbReference type="ARBA" id="ARBA00023146"/>
    </source>
</evidence>
<comment type="caution">
    <text evidence="13">The sequence shown here is derived from an EMBL/GenBank/DDBJ whole genome shotgun (WGS) entry which is preliminary data.</text>
</comment>
<keyword evidence="14" id="KW-1185">Reference proteome</keyword>
<keyword evidence="2 9" id="KW-0963">Cytoplasm</keyword>
<dbReference type="CDD" id="cd00671">
    <property type="entry name" value="ArgRS_core"/>
    <property type="match status" value="1"/>
</dbReference>
<dbReference type="RefSeq" id="WP_302244863.1">
    <property type="nucleotide sequence ID" value="NZ_JAULJQ010000012.1"/>
</dbReference>
<dbReference type="Gene3D" id="1.10.730.10">
    <property type="entry name" value="Isoleucyl-tRNA Synthetase, Domain 1"/>
    <property type="match status" value="1"/>
</dbReference>
<keyword evidence="6 9" id="KW-0648">Protein biosynthesis</keyword>
<sequence length="530" mass="59704">MKNTLKARIESILGYDLKAKLEQPKDKNLAHYAMPVFVLAKELKKAPPQIATEIAEKLNSSANNDFSAEAVGGYVNFKLNAGFLNDFATKALKNPADFAKIKQEKPEKFYIEYISANPTGPLHIGHVRGAVYGDALARVAKHLGHEVRTEYYINDAGNQIDLLGLSMALRAKELVHEPVSYPEKYYRGEYIDELIPVIKERYGEQIFSDEAHLAQIAKDEVLKIIKKDLADNNIFIEHWASEKERYGELEETITQLAKSEQMYKKDGKTFIASTKCGDDEDRVVVREDGRPTYLAGDIIYHRYKFEQGFDHYINIWGADHHGYIARLKAAIHFLGYDESKLEVILMQMVNLLKDAKPFKISKRNGTAILMSDIVAQIGSDALRYIFISKSANTPLEFDIDELKKTDSSNPVFYINYAHARVHQVRAKSSLNAESIANADFSVLGPEGQNLAFNALNLNSTLEAALSKREMHKICEYLRNLAGDFHKFYNENKVLGSEHESTLLKLFELCALSIRTALGLLGIKAADVMGE</sequence>
<dbReference type="PANTHER" id="PTHR11956">
    <property type="entry name" value="ARGINYL-TRNA SYNTHETASE"/>
    <property type="match status" value="1"/>
</dbReference>
<dbReference type="Pfam" id="PF03485">
    <property type="entry name" value="Arg_tRNA_synt_N"/>
    <property type="match status" value="1"/>
</dbReference>
<dbReference type="Gene3D" id="3.40.50.620">
    <property type="entry name" value="HUPs"/>
    <property type="match status" value="1"/>
</dbReference>
<dbReference type="PANTHER" id="PTHR11956:SF5">
    <property type="entry name" value="ARGININE--TRNA LIGASE, CYTOPLASMIC"/>
    <property type="match status" value="1"/>
</dbReference>
<evidence type="ECO:0000256" key="9">
    <source>
        <dbReference type="HAMAP-Rule" id="MF_00123"/>
    </source>
</evidence>
<keyword evidence="3 9" id="KW-0436">Ligase</keyword>
<dbReference type="NCBIfam" id="TIGR00456">
    <property type="entry name" value="argS"/>
    <property type="match status" value="1"/>
</dbReference>
<keyword evidence="7 9" id="KW-0030">Aminoacyl-tRNA synthetase</keyword>
<dbReference type="Pfam" id="PF05746">
    <property type="entry name" value="DALR_1"/>
    <property type="match status" value="1"/>
</dbReference>
<comment type="catalytic activity">
    <reaction evidence="8 9">
        <text>tRNA(Arg) + L-arginine + ATP = L-arginyl-tRNA(Arg) + AMP + diphosphate</text>
        <dbReference type="Rhea" id="RHEA:20301"/>
        <dbReference type="Rhea" id="RHEA-COMP:9658"/>
        <dbReference type="Rhea" id="RHEA-COMP:9673"/>
        <dbReference type="ChEBI" id="CHEBI:30616"/>
        <dbReference type="ChEBI" id="CHEBI:32682"/>
        <dbReference type="ChEBI" id="CHEBI:33019"/>
        <dbReference type="ChEBI" id="CHEBI:78442"/>
        <dbReference type="ChEBI" id="CHEBI:78513"/>
        <dbReference type="ChEBI" id="CHEBI:456215"/>
        <dbReference type="EC" id="6.1.1.19"/>
    </reaction>
</comment>
<dbReference type="SUPFAM" id="SSF52374">
    <property type="entry name" value="Nucleotidylyl transferase"/>
    <property type="match status" value="1"/>
</dbReference>
<evidence type="ECO:0000313" key="13">
    <source>
        <dbReference type="EMBL" id="MDO2410084.1"/>
    </source>
</evidence>
<name>A0ABT8T8N1_9BACT</name>
<dbReference type="InterPro" id="IPR001278">
    <property type="entry name" value="Arg-tRNA-ligase"/>
</dbReference>
<proteinExistence type="inferred from homology"/>
<dbReference type="Proteomes" id="UP001171111">
    <property type="component" value="Unassembled WGS sequence"/>
</dbReference>
<dbReference type="InterPro" id="IPR005148">
    <property type="entry name" value="Arg-tRNA-synth_N"/>
</dbReference>
<dbReference type="GO" id="GO:0004814">
    <property type="term" value="F:arginine-tRNA ligase activity"/>
    <property type="evidence" value="ECO:0007669"/>
    <property type="project" value="UniProtKB-EC"/>
</dbReference>
<dbReference type="SMART" id="SM00836">
    <property type="entry name" value="DALR_1"/>
    <property type="match status" value="1"/>
</dbReference>
<evidence type="ECO:0000256" key="4">
    <source>
        <dbReference type="ARBA" id="ARBA00022741"/>
    </source>
</evidence>
<comment type="subcellular location">
    <subcellularLocation>
        <location evidence="9">Cytoplasm</location>
    </subcellularLocation>
</comment>
<comment type="similarity">
    <text evidence="1 9 10">Belongs to the class-I aminoacyl-tRNA synthetase family.</text>
</comment>
<evidence type="ECO:0000256" key="10">
    <source>
        <dbReference type="RuleBase" id="RU363038"/>
    </source>
</evidence>
<dbReference type="EC" id="6.1.1.19" evidence="9"/>
<feature type="domain" description="Arginyl tRNA synthetase N-terminal" evidence="12">
    <location>
        <begin position="3"/>
        <end position="79"/>
    </location>
</feature>
<feature type="domain" description="DALR anticodon binding" evidence="11">
    <location>
        <begin position="414"/>
        <end position="528"/>
    </location>
</feature>
<evidence type="ECO:0000256" key="1">
    <source>
        <dbReference type="ARBA" id="ARBA00005594"/>
    </source>
</evidence>
<protein>
    <recommendedName>
        <fullName evidence="9">Arginine--tRNA ligase</fullName>
        <ecNumber evidence="9">6.1.1.19</ecNumber>
    </recommendedName>
    <alternativeName>
        <fullName evidence="9">Arginyl-tRNA synthetase</fullName>
        <shortName evidence="9">ArgRS</shortName>
    </alternativeName>
</protein>
<keyword evidence="4 9" id="KW-0547">Nucleotide-binding</keyword>
<evidence type="ECO:0000256" key="6">
    <source>
        <dbReference type="ARBA" id="ARBA00022917"/>
    </source>
</evidence>
<dbReference type="Pfam" id="PF00750">
    <property type="entry name" value="tRNA-synt_1d"/>
    <property type="match status" value="1"/>
</dbReference>
<feature type="short sequence motif" description="'HIGH' region" evidence="9">
    <location>
        <begin position="116"/>
        <end position="126"/>
    </location>
</feature>
<dbReference type="PRINTS" id="PR01038">
    <property type="entry name" value="TRNASYNTHARG"/>
</dbReference>
<dbReference type="PROSITE" id="PS00178">
    <property type="entry name" value="AA_TRNA_LIGASE_I"/>
    <property type="match status" value="1"/>
</dbReference>